<protein>
    <recommendedName>
        <fullName evidence="1">PD-(D/E)XK endonuclease-like domain-containing protein</fullName>
    </recommendedName>
</protein>
<dbReference type="Gene3D" id="3.90.320.10">
    <property type="match status" value="1"/>
</dbReference>
<dbReference type="OrthoDB" id="9761147at2"/>
<dbReference type="InterPro" id="IPR038726">
    <property type="entry name" value="PDDEXK_AddAB-type"/>
</dbReference>
<evidence type="ECO:0000313" key="2">
    <source>
        <dbReference type="EMBL" id="PTU32416.1"/>
    </source>
</evidence>
<dbReference type="RefSeq" id="WP_107939612.1">
    <property type="nucleotide sequence ID" value="NZ_QANS01000002.1"/>
</dbReference>
<accession>A0A2T5MIJ4</accession>
<name>A0A2T5MIJ4_9GAMM</name>
<dbReference type="InterPro" id="IPR011335">
    <property type="entry name" value="Restrct_endonuc-II-like"/>
</dbReference>
<keyword evidence="3" id="KW-1185">Reference proteome</keyword>
<dbReference type="InterPro" id="IPR011604">
    <property type="entry name" value="PDDEXK-like_dom_sf"/>
</dbReference>
<dbReference type="InterPro" id="IPR027417">
    <property type="entry name" value="P-loop_NTPase"/>
</dbReference>
<dbReference type="SUPFAM" id="SSF52980">
    <property type="entry name" value="Restriction endonuclease-like"/>
    <property type="match status" value="1"/>
</dbReference>
<sequence length="920" mass="100129">MNGSVSPPLAPKLALIPAHADPLAWAAETLAQAYRSQLPDLSSLTLLLPAAAQISRLRRQLTQHCGALLGPRITTLSGFAAQTKNTSTLSALDCKLILAEALRAYPGAFPGQDPATVAEALFGLFEELSANTPDLAEDEARFLARIERGYGAKLAQASAEAKNIHVLWAAYLRDTAGRSPAVAYTRQLQEALSTLKPNERVVLIGFDDFSASEKTLLRDALSGEQVCVWLQGPLTGRGRASVAQVAKDLGGDAVSVDLGDDDCARAFDDSGTPLLQRISSTSSTRIQLAAATQAEHEARMVDLAVRRTLLERPCDITVVTQDRALARRLRALLERAGIPLRDEAGWALSTSSAAASLGHWLDCCDRDFPFRALLDLLKSGFYDSAAPEAIDQLELAIYAGKISGGIERLRKHADVPKELLSPLDSAARLLPPVHGPARNGADWSQMLIQSLQALPLWRTWQSDAAGAVLIRQLEELHAVLQRQKPRLSWNEFRSILERALESASFIPNPIDSPVRLLTPEQAQGLRCDVLIFAGASAAQFPGKPSAQPVFNHSVRAELGLPHWIAKLEQQLGRFRSLIHAAPQVLITYAADQEDESAEVCPWAEALQVTGLASVDTALPLLAASKAIEVSTPTTLPTPHTAPRPALPLSLLTKSLSASAHQTLIDCPYKFFASSGLGLKKAREPDEPVSRRDFGERVHNILQAFHQQRPGMPAAFSGKITADRRDEIEHALRVITYAVLADDLRNRALAQVWLVEINTLIPELANWMIVRSAQWPKVESEADKHLKLDAELTMKGRIDRLENNDNGVHTAYSVVDYKTGAFPKKEDVLNGESVQTTHYALLTEPCASVEYLVLERDKNSPKPIEGEDLSIASAGVLDRLQDVFAALRKAAPLPAHGDALTCSRCDFRGLCRVDTWAEERA</sequence>
<dbReference type="Proteomes" id="UP000244248">
    <property type="component" value="Unassembled WGS sequence"/>
</dbReference>
<organism evidence="2 3">
    <name type="scientific">Stenotrophobium rhamnosiphilum</name>
    <dbReference type="NCBI Taxonomy" id="2029166"/>
    <lineage>
        <taxon>Bacteria</taxon>
        <taxon>Pseudomonadati</taxon>
        <taxon>Pseudomonadota</taxon>
        <taxon>Gammaproteobacteria</taxon>
        <taxon>Nevskiales</taxon>
        <taxon>Nevskiaceae</taxon>
        <taxon>Stenotrophobium</taxon>
    </lineage>
</organism>
<evidence type="ECO:0000259" key="1">
    <source>
        <dbReference type="Pfam" id="PF12705"/>
    </source>
</evidence>
<proteinExistence type="predicted"/>
<gene>
    <name evidence="2" type="ORF">CJD38_07140</name>
</gene>
<dbReference type="AlphaFoldDB" id="A0A2T5MIJ4"/>
<comment type="caution">
    <text evidence="2">The sequence shown here is derived from an EMBL/GenBank/DDBJ whole genome shotgun (WGS) entry which is preliminary data.</text>
</comment>
<dbReference type="SUPFAM" id="SSF52540">
    <property type="entry name" value="P-loop containing nucleoside triphosphate hydrolases"/>
    <property type="match status" value="1"/>
</dbReference>
<evidence type="ECO:0000313" key="3">
    <source>
        <dbReference type="Proteomes" id="UP000244248"/>
    </source>
</evidence>
<feature type="domain" description="PD-(D/E)XK endonuclease-like" evidence="1">
    <location>
        <begin position="654"/>
        <end position="911"/>
    </location>
</feature>
<reference evidence="2 3" key="1">
    <citation type="submission" date="2018-04" db="EMBL/GenBank/DDBJ databases">
        <title>Novel species isolated from glacier.</title>
        <authorList>
            <person name="Liu Q."/>
            <person name="Xin Y.-H."/>
        </authorList>
    </citation>
    <scope>NUCLEOTIDE SEQUENCE [LARGE SCALE GENOMIC DNA]</scope>
    <source>
        <strain evidence="2 3">GT1R17</strain>
    </source>
</reference>
<dbReference type="Pfam" id="PF12705">
    <property type="entry name" value="PDDEXK_1"/>
    <property type="match status" value="1"/>
</dbReference>
<dbReference type="EMBL" id="QANS01000002">
    <property type="protein sequence ID" value="PTU32416.1"/>
    <property type="molecule type" value="Genomic_DNA"/>
</dbReference>